<dbReference type="PANTHER" id="PTHR33057:SF70">
    <property type="entry name" value="TRANSCRIPTION REPRESSOR-RELATED"/>
    <property type="match status" value="1"/>
</dbReference>
<name>A0AAV3RLY2_LITER</name>
<dbReference type="NCBIfam" id="TIGR01568">
    <property type="entry name" value="A_thal_3678"/>
    <property type="match status" value="1"/>
</dbReference>
<dbReference type="EMBL" id="BAABME010010697">
    <property type="protein sequence ID" value="GAA0181117.1"/>
    <property type="molecule type" value="Genomic_DNA"/>
</dbReference>
<evidence type="ECO:0000256" key="2">
    <source>
        <dbReference type="ARBA" id="ARBA00022491"/>
    </source>
</evidence>
<feature type="domain" description="OVATE" evidence="8">
    <location>
        <begin position="94"/>
        <end position="153"/>
    </location>
</feature>
<comment type="subcellular location">
    <subcellularLocation>
        <location evidence="1 6">Nucleus</location>
    </subcellularLocation>
</comment>
<evidence type="ECO:0000256" key="7">
    <source>
        <dbReference type="SAM" id="MobiDB-lite"/>
    </source>
</evidence>
<proteinExistence type="predicted"/>
<dbReference type="Pfam" id="PF04844">
    <property type="entry name" value="Ovate"/>
    <property type="match status" value="1"/>
</dbReference>
<organism evidence="9 10">
    <name type="scientific">Lithospermum erythrorhizon</name>
    <name type="common">Purple gromwell</name>
    <name type="synonym">Lithospermum officinale var. erythrorhizon</name>
    <dbReference type="NCBI Taxonomy" id="34254"/>
    <lineage>
        <taxon>Eukaryota</taxon>
        <taxon>Viridiplantae</taxon>
        <taxon>Streptophyta</taxon>
        <taxon>Embryophyta</taxon>
        <taxon>Tracheophyta</taxon>
        <taxon>Spermatophyta</taxon>
        <taxon>Magnoliopsida</taxon>
        <taxon>eudicotyledons</taxon>
        <taxon>Gunneridae</taxon>
        <taxon>Pentapetalae</taxon>
        <taxon>asterids</taxon>
        <taxon>lamiids</taxon>
        <taxon>Boraginales</taxon>
        <taxon>Boraginaceae</taxon>
        <taxon>Boraginoideae</taxon>
        <taxon>Lithospermeae</taxon>
        <taxon>Lithospermum</taxon>
    </lineage>
</organism>
<keyword evidence="2 6" id="KW-0678">Repressor</keyword>
<evidence type="ECO:0000256" key="1">
    <source>
        <dbReference type="ARBA" id="ARBA00004123"/>
    </source>
</evidence>
<evidence type="ECO:0000256" key="3">
    <source>
        <dbReference type="ARBA" id="ARBA00023015"/>
    </source>
</evidence>
<dbReference type="GO" id="GO:0045892">
    <property type="term" value="P:negative regulation of DNA-templated transcription"/>
    <property type="evidence" value="ECO:0007669"/>
    <property type="project" value="UniProtKB-UniRule"/>
</dbReference>
<gene>
    <name evidence="9" type="ORF">LIER_30203</name>
</gene>
<protein>
    <recommendedName>
        <fullName evidence="6">Transcription repressor</fullName>
    </recommendedName>
    <alternativeName>
        <fullName evidence="6">Ovate family protein</fullName>
    </alternativeName>
</protein>
<dbReference type="GO" id="GO:0005634">
    <property type="term" value="C:nucleus"/>
    <property type="evidence" value="ECO:0007669"/>
    <property type="project" value="UniProtKB-SubCell"/>
</dbReference>
<keyword evidence="4 6" id="KW-0804">Transcription</keyword>
<keyword evidence="3 6" id="KW-0805">Transcription regulation</keyword>
<comment type="caution">
    <text evidence="9">The sequence shown here is derived from an EMBL/GenBank/DDBJ whole genome shotgun (WGS) entry which is preliminary data.</text>
</comment>
<dbReference type="InterPro" id="IPR006458">
    <property type="entry name" value="Ovate_C"/>
</dbReference>
<evidence type="ECO:0000259" key="8">
    <source>
        <dbReference type="PROSITE" id="PS51754"/>
    </source>
</evidence>
<keyword evidence="10" id="KW-1185">Reference proteome</keyword>
<evidence type="ECO:0000313" key="9">
    <source>
        <dbReference type="EMBL" id="GAA0181117.1"/>
    </source>
</evidence>
<sequence length="175" mass="19843">MFRKIFIKVNTARYGCSNFNPSDIIEPKAKSSSSSSSHDHHKKNPSRPIVTSSSSTSSREKANSTTSFSLNTTASLTCSDHDFVSSKLRDSVAILKESKDPFLDFRRSMLEMIYENEIYSKDELRELLDLFLELNSACYHRVIVKAFMEIWNCVFSSREACESIEFHPGNLHGGN</sequence>
<dbReference type="PROSITE" id="PS51754">
    <property type="entry name" value="OVATE"/>
    <property type="match status" value="1"/>
</dbReference>
<evidence type="ECO:0000313" key="10">
    <source>
        <dbReference type="Proteomes" id="UP001454036"/>
    </source>
</evidence>
<dbReference type="InterPro" id="IPR038933">
    <property type="entry name" value="Ovate"/>
</dbReference>
<accession>A0AAV3RLY2</accession>
<evidence type="ECO:0000256" key="6">
    <source>
        <dbReference type="RuleBase" id="RU367028"/>
    </source>
</evidence>
<comment type="function">
    <text evidence="6">Transcriptional repressor that regulates multiple aspects of plant growth and development.</text>
</comment>
<dbReference type="AlphaFoldDB" id="A0AAV3RLY2"/>
<dbReference type="PANTHER" id="PTHR33057">
    <property type="entry name" value="TRANSCRIPTION REPRESSOR OFP7-RELATED"/>
    <property type="match status" value="1"/>
</dbReference>
<keyword evidence="5 6" id="KW-0539">Nucleus</keyword>
<reference evidence="9 10" key="1">
    <citation type="submission" date="2024-01" db="EMBL/GenBank/DDBJ databases">
        <title>The complete chloroplast genome sequence of Lithospermum erythrorhizon: insights into the phylogenetic relationship among Boraginaceae species and the maternal lineages of purple gromwells.</title>
        <authorList>
            <person name="Okada T."/>
            <person name="Watanabe K."/>
        </authorList>
    </citation>
    <scope>NUCLEOTIDE SEQUENCE [LARGE SCALE GENOMIC DNA]</scope>
</reference>
<dbReference type="Proteomes" id="UP001454036">
    <property type="component" value="Unassembled WGS sequence"/>
</dbReference>
<evidence type="ECO:0000256" key="5">
    <source>
        <dbReference type="ARBA" id="ARBA00023242"/>
    </source>
</evidence>
<evidence type="ECO:0000256" key="4">
    <source>
        <dbReference type="ARBA" id="ARBA00023163"/>
    </source>
</evidence>
<feature type="region of interest" description="Disordered" evidence="7">
    <location>
        <begin position="27"/>
        <end position="64"/>
    </location>
</feature>